<dbReference type="EMBL" id="VORU01000001">
    <property type="protein sequence ID" value="TXD70950.1"/>
    <property type="molecule type" value="Genomic_DNA"/>
</dbReference>
<dbReference type="CDD" id="cd06577">
    <property type="entry name" value="PASTA_pknB"/>
    <property type="match status" value="1"/>
</dbReference>
<reference evidence="4 5" key="1">
    <citation type="submission" date="2019-08" db="EMBL/GenBank/DDBJ databases">
        <title>Genome of Aequorivita lipolytica Y10-2 (type strain).</title>
        <authorList>
            <person name="Bowman J.P."/>
        </authorList>
    </citation>
    <scope>NUCLEOTIDE SEQUENCE [LARGE SCALE GENOMIC DNA]</scope>
    <source>
        <strain evidence="4 5">Y10-2</strain>
    </source>
</reference>
<proteinExistence type="predicted"/>
<dbReference type="SUPFAM" id="SSF54184">
    <property type="entry name" value="Penicillin-binding protein 2x (pbp-2x), c-terminal domain"/>
    <property type="match status" value="1"/>
</dbReference>
<keyword evidence="5" id="KW-1185">Reference proteome</keyword>
<keyword evidence="2" id="KW-0812">Transmembrane</keyword>
<gene>
    <name evidence="4" type="ORF">ESV24_02335</name>
</gene>
<dbReference type="OrthoDB" id="9803895at2"/>
<evidence type="ECO:0000313" key="4">
    <source>
        <dbReference type="EMBL" id="TXD70950.1"/>
    </source>
</evidence>
<comment type="caution">
    <text evidence="4">The sequence shown here is derived from an EMBL/GenBank/DDBJ whole genome shotgun (WGS) entry which is preliminary data.</text>
</comment>
<keyword evidence="2" id="KW-1133">Transmembrane helix</keyword>
<feature type="region of interest" description="Disordered" evidence="1">
    <location>
        <begin position="183"/>
        <end position="209"/>
    </location>
</feature>
<evidence type="ECO:0000313" key="5">
    <source>
        <dbReference type="Proteomes" id="UP000321945"/>
    </source>
</evidence>
<feature type="domain" description="PASTA" evidence="3">
    <location>
        <begin position="40"/>
        <end position="108"/>
    </location>
</feature>
<dbReference type="Pfam" id="PF03793">
    <property type="entry name" value="PASTA"/>
    <property type="match status" value="1"/>
</dbReference>
<dbReference type="PROSITE" id="PS51178">
    <property type="entry name" value="PASTA"/>
    <property type="match status" value="1"/>
</dbReference>
<accession>A0A5C6YTY8</accession>
<protein>
    <submittedName>
        <fullName evidence="4">PASTA domain-containing protein</fullName>
    </submittedName>
</protein>
<keyword evidence="2" id="KW-0472">Membrane</keyword>
<feature type="compositionally biased region" description="Acidic residues" evidence="1">
    <location>
        <begin position="188"/>
        <end position="209"/>
    </location>
</feature>
<sequence length="209" mass="24157">MTFFQFVFSKAFLKQLLLAIVALLILTFLIFWWLRYSTNHNETIEVPNLAKLSLDKVEEKLDEMDLRYEILDSANYNPDFPKYSVIEQIPKPGKFVKEDRKLYLTLNPSGFRKIEVPDILGRTRRQAGPTLLAMGFKIGKISYRPHISDNVLEMRYKGEKLDVGTPLQITSEIDLIVGDQSLNRIQSEDDPSEDNPEAPINSEEENNEF</sequence>
<evidence type="ECO:0000259" key="3">
    <source>
        <dbReference type="PROSITE" id="PS51178"/>
    </source>
</evidence>
<name>A0A5C6YTY8_9FLAO</name>
<dbReference type="Gene3D" id="3.30.10.20">
    <property type="match status" value="2"/>
</dbReference>
<evidence type="ECO:0000256" key="2">
    <source>
        <dbReference type="SAM" id="Phobius"/>
    </source>
</evidence>
<feature type="transmembrane region" description="Helical" evidence="2">
    <location>
        <begin position="12"/>
        <end position="34"/>
    </location>
</feature>
<dbReference type="RefSeq" id="WP_111814142.1">
    <property type="nucleotide sequence ID" value="NZ_CBCRZQ010000001.1"/>
</dbReference>
<dbReference type="AlphaFoldDB" id="A0A5C6YTY8"/>
<organism evidence="4 5">
    <name type="scientific">Aequorivita lipolytica</name>
    <dbReference type="NCBI Taxonomy" id="153267"/>
    <lineage>
        <taxon>Bacteria</taxon>
        <taxon>Pseudomonadati</taxon>
        <taxon>Bacteroidota</taxon>
        <taxon>Flavobacteriia</taxon>
        <taxon>Flavobacteriales</taxon>
        <taxon>Flavobacteriaceae</taxon>
        <taxon>Aequorivita</taxon>
    </lineage>
</organism>
<dbReference type="InterPro" id="IPR005543">
    <property type="entry name" value="PASTA_dom"/>
</dbReference>
<dbReference type="Proteomes" id="UP000321945">
    <property type="component" value="Unassembled WGS sequence"/>
</dbReference>
<evidence type="ECO:0000256" key="1">
    <source>
        <dbReference type="SAM" id="MobiDB-lite"/>
    </source>
</evidence>